<gene>
    <name evidence="6" type="ORF">GNLVRS02_ARAD1D10648g</name>
</gene>
<evidence type="ECO:0000256" key="1">
    <source>
        <dbReference type="ARBA" id="ARBA00022574"/>
    </source>
</evidence>
<protein>
    <submittedName>
        <fullName evidence="6">ARAD1D10648p</fullName>
    </submittedName>
</protein>
<name>A0A060TDW3_BLAAD</name>
<sequence>MSFEMNEEEEDDDLFEDAAEEQPDEEMDDGGDNDEPEGDDNDDDDGDDDEGDGDGDDQEAEDVDMNGDGDDIDGDEEGDGEGDGDQGDQGDQKDQEDKEDDILEQQLQDSMSEQDSAVKKDTFKHRYPIEPSNEALTASSYDIVPYVACLHSSPVYTVSFSWGLRWMFTGGADGFIRRYNFFESVNNKLPLTVAQRHPFVDSVTKSGVIASYWENEQPTLEKDAKIKDGMYEPKVSPVYSLAVQSEALWLLAGLESGGITLQTVRHNEGQIQAYMHRHKSAVSVLKLDDDETRFLSGSWDKNIFEWDLNTGKVDREFIGSSGQIASIEWQPVGGSLVSSKLRDERPKGVKDEPAGDDEDDRKSMGSLFGDSDEEQEAKDNTTNEDENTSGQDKSPEKEQAGFNRTSQSVFLSAAIDGTVDIWDRRMQTKAGHLYVPEGVPPWCTSACWSTDGNMIYIGRRNSTVDEFDIRSSLVTNSRRFKFPSVSGAVSTVATMPSGRHLLCGSHDNVRLYDLKAPSSAKTPFYIVPGHHGGVLSNIYVDPSCQYLVTASGSRGWQGNSTDVALIYDINPIN</sequence>
<feature type="compositionally biased region" description="Acidic residues" evidence="4">
    <location>
        <begin position="1"/>
        <end position="88"/>
    </location>
</feature>
<dbReference type="InterPro" id="IPR036322">
    <property type="entry name" value="WD40_repeat_dom_sf"/>
</dbReference>
<keyword evidence="2" id="KW-0677">Repeat</keyword>
<organism evidence="6">
    <name type="scientific">Blastobotrys adeninivorans</name>
    <name type="common">Yeast</name>
    <name type="synonym">Arxula adeninivorans</name>
    <dbReference type="NCBI Taxonomy" id="409370"/>
    <lineage>
        <taxon>Eukaryota</taxon>
        <taxon>Fungi</taxon>
        <taxon>Dikarya</taxon>
        <taxon>Ascomycota</taxon>
        <taxon>Saccharomycotina</taxon>
        <taxon>Dipodascomycetes</taxon>
        <taxon>Dipodascales</taxon>
        <taxon>Trichomonascaceae</taxon>
        <taxon>Blastobotrys</taxon>
    </lineage>
</organism>
<dbReference type="SMART" id="SM00320">
    <property type="entry name" value="WD40"/>
    <property type="match status" value="6"/>
</dbReference>
<dbReference type="PROSITE" id="PS50294">
    <property type="entry name" value="WD_REPEATS_REGION"/>
    <property type="match status" value="1"/>
</dbReference>
<reference evidence="6" key="1">
    <citation type="submission" date="2014-02" db="EMBL/GenBank/DDBJ databases">
        <authorList>
            <person name="Genoscope - CEA"/>
        </authorList>
    </citation>
    <scope>NUCLEOTIDE SEQUENCE</scope>
    <source>
        <strain evidence="6">LS3</strain>
    </source>
</reference>
<keyword evidence="1 3" id="KW-0853">WD repeat</keyword>
<feature type="domain" description="Transcription factor spt8 beta-propeller" evidence="5">
    <location>
        <begin position="141"/>
        <end position="570"/>
    </location>
</feature>
<dbReference type="EMBL" id="HG937694">
    <property type="protein sequence ID" value="CDP37401.1"/>
    <property type="molecule type" value="Genomic_DNA"/>
</dbReference>
<dbReference type="InterPro" id="IPR015943">
    <property type="entry name" value="WD40/YVTN_repeat-like_dom_sf"/>
</dbReference>
<feature type="repeat" description="WD" evidence="3">
    <location>
        <begin position="275"/>
        <end position="316"/>
    </location>
</feature>
<dbReference type="PROSITE" id="PS50082">
    <property type="entry name" value="WD_REPEATS_2"/>
    <property type="match status" value="1"/>
</dbReference>
<dbReference type="AlphaFoldDB" id="A0A060TDW3"/>
<accession>A0A060TDW3</accession>
<evidence type="ECO:0000256" key="3">
    <source>
        <dbReference type="PROSITE-ProRule" id="PRU00221"/>
    </source>
</evidence>
<proteinExistence type="predicted"/>
<reference evidence="6" key="2">
    <citation type="submission" date="2014-06" db="EMBL/GenBank/DDBJ databases">
        <title>The complete genome of Blastobotrys (Arxula) adeninivorans LS3 - a yeast of biotechnological interest.</title>
        <authorList>
            <person name="Kunze G."/>
            <person name="Gaillardin C."/>
            <person name="Czernicka M."/>
            <person name="Durrens P."/>
            <person name="Martin T."/>
            <person name="Boer E."/>
            <person name="Gabaldon T."/>
            <person name="Cruz J."/>
            <person name="Talla E."/>
            <person name="Marck C."/>
            <person name="Goffeau A."/>
            <person name="Barbe V."/>
            <person name="Baret P."/>
            <person name="Baronian K."/>
            <person name="Beier S."/>
            <person name="Bleykasten C."/>
            <person name="Bode R."/>
            <person name="Casaregola S."/>
            <person name="Despons L."/>
            <person name="Fairhead C."/>
            <person name="Giersberg M."/>
            <person name="Gierski P."/>
            <person name="Hahnel U."/>
            <person name="Hartmann A."/>
            <person name="Jankowska D."/>
            <person name="Jubin C."/>
            <person name="Jung P."/>
            <person name="Lafontaine I."/>
            <person name="Leh-Louis V."/>
            <person name="Lemaire M."/>
            <person name="Marcet-Houben M."/>
            <person name="Mascher M."/>
            <person name="Morel G."/>
            <person name="Richard G.-F."/>
            <person name="Riechen J."/>
            <person name="Sacerdot C."/>
            <person name="Sarkar A."/>
            <person name="Savel G."/>
            <person name="Schacherer J."/>
            <person name="Sherman D."/>
            <person name="Straub M.-L."/>
            <person name="Stein N."/>
            <person name="Thierry A."/>
            <person name="Trautwein-Schult A."/>
            <person name="Westhof E."/>
            <person name="Worch S."/>
            <person name="Dujon B."/>
            <person name="Souciet J.-L."/>
            <person name="Wincker P."/>
            <person name="Scholz U."/>
            <person name="Neuveglise N."/>
        </authorList>
    </citation>
    <scope>NUCLEOTIDE SEQUENCE</scope>
    <source>
        <strain evidence="6">LS3</strain>
    </source>
</reference>
<dbReference type="Pfam" id="PF23798">
    <property type="entry name" value="Beta-prop_SPT8"/>
    <property type="match status" value="1"/>
</dbReference>
<feature type="compositionally biased region" description="Basic and acidic residues" evidence="4">
    <location>
        <begin position="340"/>
        <end position="353"/>
    </location>
</feature>
<dbReference type="InterPro" id="IPR057544">
    <property type="entry name" value="Beta-prop_SPT8"/>
</dbReference>
<evidence type="ECO:0000256" key="2">
    <source>
        <dbReference type="ARBA" id="ARBA00022737"/>
    </source>
</evidence>
<feature type="region of interest" description="Disordered" evidence="4">
    <location>
        <begin position="1"/>
        <end position="99"/>
    </location>
</feature>
<feature type="compositionally biased region" description="Acidic residues" evidence="4">
    <location>
        <begin position="370"/>
        <end position="387"/>
    </location>
</feature>
<dbReference type="PhylomeDB" id="A0A060TDW3"/>
<evidence type="ECO:0000256" key="4">
    <source>
        <dbReference type="SAM" id="MobiDB-lite"/>
    </source>
</evidence>
<dbReference type="PANTHER" id="PTHR19848:SF8">
    <property type="entry name" value="F-BOX AND WD REPEAT DOMAIN CONTAINING 7"/>
    <property type="match status" value="1"/>
</dbReference>
<dbReference type="InterPro" id="IPR001680">
    <property type="entry name" value="WD40_rpt"/>
</dbReference>
<evidence type="ECO:0000259" key="5">
    <source>
        <dbReference type="Pfam" id="PF23798"/>
    </source>
</evidence>
<evidence type="ECO:0000313" key="6">
    <source>
        <dbReference type="EMBL" id="CDP37401.1"/>
    </source>
</evidence>
<feature type="region of interest" description="Disordered" evidence="4">
    <location>
        <begin position="337"/>
        <end position="405"/>
    </location>
</feature>
<dbReference type="SUPFAM" id="SSF50978">
    <property type="entry name" value="WD40 repeat-like"/>
    <property type="match status" value="1"/>
</dbReference>
<dbReference type="Gene3D" id="2.130.10.10">
    <property type="entry name" value="YVTN repeat-like/Quinoprotein amine dehydrogenase"/>
    <property type="match status" value="2"/>
</dbReference>
<dbReference type="PANTHER" id="PTHR19848">
    <property type="entry name" value="WD40 REPEAT PROTEIN"/>
    <property type="match status" value="1"/>
</dbReference>